<name>A0A2P2PM17_RHIMU</name>
<protein>
    <submittedName>
        <fullName evidence="1">Uncharacterized protein</fullName>
    </submittedName>
</protein>
<proteinExistence type="predicted"/>
<sequence length="19" mass="2296">MLWPRPPEYESLECEGEVM</sequence>
<evidence type="ECO:0000313" key="1">
    <source>
        <dbReference type="EMBL" id="MBX55810.1"/>
    </source>
</evidence>
<accession>A0A2P2PM17</accession>
<dbReference type="EMBL" id="GGEC01075326">
    <property type="protein sequence ID" value="MBX55810.1"/>
    <property type="molecule type" value="Transcribed_RNA"/>
</dbReference>
<reference evidence="1" key="1">
    <citation type="submission" date="2018-02" db="EMBL/GenBank/DDBJ databases">
        <title>Rhizophora mucronata_Transcriptome.</title>
        <authorList>
            <person name="Meera S.P."/>
            <person name="Sreeshan A."/>
            <person name="Augustine A."/>
        </authorList>
    </citation>
    <scope>NUCLEOTIDE SEQUENCE</scope>
    <source>
        <tissue evidence="1">Leaf</tissue>
    </source>
</reference>
<organism evidence="1">
    <name type="scientific">Rhizophora mucronata</name>
    <name type="common">Asiatic mangrove</name>
    <dbReference type="NCBI Taxonomy" id="61149"/>
    <lineage>
        <taxon>Eukaryota</taxon>
        <taxon>Viridiplantae</taxon>
        <taxon>Streptophyta</taxon>
        <taxon>Embryophyta</taxon>
        <taxon>Tracheophyta</taxon>
        <taxon>Spermatophyta</taxon>
        <taxon>Magnoliopsida</taxon>
        <taxon>eudicotyledons</taxon>
        <taxon>Gunneridae</taxon>
        <taxon>Pentapetalae</taxon>
        <taxon>rosids</taxon>
        <taxon>fabids</taxon>
        <taxon>Malpighiales</taxon>
        <taxon>Rhizophoraceae</taxon>
        <taxon>Rhizophora</taxon>
    </lineage>
</organism>
<dbReference type="AlphaFoldDB" id="A0A2P2PM17"/>